<protein>
    <recommendedName>
        <fullName evidence="1">DUF4166 domain-containing protein</fullName>
    </recommendedName>
</protein>
<keyword evidence="3" id="KW-1185">Reference proteome</keyword>
<organism evidence="2 3">
    <name type="scientific">Iodobacter fluviatilis</name>
    <dbReference type="NCBI Taxonomy" id="537"/>
    <lineage>
        <taxon>Bacteria</taxon>
        <taxon>Pseudomonadati</taxon>
        <taxon>Pseudomonadota</taxon>
        <taxon>Betaproteobacteria</taxon>
        <taxon>Neisseriales</taxon>
        <taxon>Chitinibacteraceae</taxon>
        <taxon>Iodobacter</taxon>
    </lineage>
</organism>
<evidence type="ECO:0000259" key="1">
    <source>
        <dbReference type="Pfam" id="PF13761"/>
    </source>
</evidence>
<sequence length="178" mass="20275">MSQASLYQQALGRDFSLLSPLLQTLHLNGQQLWQGQADIKWGKPRLIRGLLGLAMLLRILPAEGCKVPCQVRISPDAQGETWQRRFAKNPMQSRQNWRNGQLWEQMGPLALQLHSQVINGQLLQISQQARYFGLPLPLHVQAKEWAIADKMYFDVEISFKRGGMILHYTGELKQSATV</sequence>
<evidence type="ECO:0000313" key="3">
    <source>
        <dbReference type="Proteomes" id="UP000515917"/>
    </source>
</evidence>
<dbReference type="Pfam" id="PF13761">
    <property type="entry name" value="DUF4166"/>
    <property type="match status" value="1"/>
</dbReference>
<feature type="domain" description="DUF4166" evidence="1">
    <location>
        <begin position="18"/>
        <end position="172"/>
    </location>
</feature>
<gene>
    <name evidence="2" type="ORF">C1H71_03870</name>
</gene>
<proteinExistence type="predicted"/>
<dbReference type="KEGG" id="ifl:C1H71_03870"/>
<dbReference type="EMBL" id="CP025781">
    <property type="protein sequence ID" value="QBC42769.1"/>
    <property type="molecule type" value="Genomic_DNA"/>
</dbReference>
<evidence type="ECO:0000313" key="2">
    <source>
        <dbReference type="EMBL" id="QBC42769.1"/>
    </source>
</evidence>
<name>A0A7G3G6H2_9NEIS</name>
<accession>A0A7G3G6H2</accession>
<dbReference type="RefSeq" id="WP_130105385.1">
    <property type="nucleotide sequence ID" value="NZ_CP025781.1"/>
</dbReference>
<reference evidence="2 3" key="1">
    <citation type="submission" date="2018-01" db="EMBL/GenBank/DDBJ databases">
        <title>Genome sequence of Iodobacter sp. strain PCH194 isolated from Indian Trans-Himalaya.</title>
        <authorList>
            <person name="Kumar V."/>
            <person name="Thakur V."/>
            <person name="Kumar S."/>
            <person name="Singh D."/>
        </authorList>
    </citation>
    <scope>NUCLEOTIDE SEQUENCE [LARGE SCALE GENOMIC DNA]</scope>
    <source>
        <strain evidence="2 3">PCH194</strain>
    </source>
</reference>
<dbReference type="InterPro" id="IPR025311">
    <property type="entry name" value="DUF4166"/>
</dbReference>
<dbReference type="Proteomes" id="UP000515917">
    <property type="component" value="Chromosome"/>
</dbReference>
<dbReference type="AlphaFoldDB" id="A0A7G3G6H2"/>